<keyword evidence="9" id="KW-1185">Reference proteome</keyword>
<dbReference type="GO" id="GO:0005643">
    <property type="term" value="C:nuclear pore"/>
    <property type="evidence" value="ECO:0007669"/>
    <property type="project" value="TreeGrafter"/>
</dbReference>
<accession>A0A9J2P3H0</accession>
<proteinExistence type="inferred from homology"/>
<evidence type="ECO:0000256" key="1">
    <source>
        <dbReference type="ARBA" id="ARBA00004123"/>
    </source>
</evidence>
<dbReference type="PANTHER" id="PTHR12596:SF1">
    <property type="entry name" value="EXPORTIN-4"/>
    <property type="match status" value="1"/>
</dbReference>
<dbReference type="InterPro" id="IPR016024">
    <property type="entry name" value="ARM-type_fold"/>
</dbReference>
<evidence type="ECO:0000256" key="8">
    <source>
        <dbReference type="ARBA" id="ARBA00040444"/>
    </source>
</evidence>
<organism evidence="9 10">
    <name type="scientific">Ascaris lumbricoides</name>
    <name type="common">Giant roundworm</name>
    <dbReference type="NCBI Taxonomy" id="6252"/>
    <lineage>
        <taxon>Eukaryota</taxon>
        <taxon>Metazoa</taxon>
        <taxon>Ecdysozoa</taxon>
        <taxon>Nematoda</taxon>
        <taxon>Chromadorea</taxon>
        <taxon>Rhabditida</taxon>
        <taxon>Spirurina</taxon>
        <taxon>Ascaridomorpha</taxon>
        <taxon>Ascaridoidea</taxon>
        <taxon>Ascarididae</taxon>
        <taxon>Ascaris</taxon>
    </lineage>
</organism>
<dbReference type="GO" id="GO:0006611">
    <property type="term" value="P:protein export from nucleus"/>
    <property type="evidence" value="ECO:0007669"/>
    <property type="project" value="TreeGrafter"/>
</dbReference>
<evidence type="ECO:0000256" key="5">
    <source>
        <dbReference type="ARBA" id="ARBA00022490"/>
    </source>
</evidence>
<comment type="subcellular location">
    <subcellularLocation>
        <location evidence="2">Cytoplasm</location>
    </subcellularLocation>
    <subcellularLocation>
        <location evidence="1">Nucleus</location>
    </subcellularLocation>
</comment>
<evidence type="ECO:0000256" key="7">
    <source>
        <dbReference type="ARBA" id="ARBA00023242"/>
    </source>
</evidence>
<dbReference type="SUPFAM" id="SSF48371">
    <property type="entry name" value="ARM repeat"/>
    <property type="match status" value="1"/>
</dbReference>
<keyword evidence="4" id="KW-0813">Transport</keyword>
<evidence type="ECO:0000313" key="9">
    <source>
        <dbReference type="Proteomes" id="UP000036681"/>
    </source>
</evidence>
<dbReference type="PANTHER" id="PTHR12596">
    <property type="entry name" value="EXPORTIN 4,7-RELATED"/>
    <property type="match status" value="1"/>
</dbReference>
<evidence type="ECO:0000256" key="3">
    <source>
        <dbReference type="ARBA" id="ARBA00009466"/>
    </source>
</evidence>
<evidence type="ECO:0000256" key="2">
    <source>
        <dbReference type="ARBA" id="ARBA00004496"/>
    </source>
</evidence>
<sequence>MVDIKEAQETTAQLELAATVILAPPSQVSHEERKAAEQLFLSFRQSKLAPRLCKYVLESSTNDFLLFEVAQATSSSLLKDWSVTESSVIEGCYKYILQYVAERPHLANFVKRELLICCAKLYKRGIFDQKAGDLDSLCVTVEQLISSHDQHLTTGLKRLFQLSLRMLHQMANADLESSSYHMSLCDKFLRVAEIVLSWNFASRFLPPRLTYCMETTSAAAALRPPVVWKDIFQNDDLLNLFFQLHGRIRSDESLCERSMNCLVQLSSLMGDVLNAKESDPIDPYDHYLSLYMHNLLQLFSSGPLPSEVTGFCTIWYKLLNFHKVQSFVRFDDAFLSSVLNYMVQYTEHLAPIAMQMALVEDDDTYRVALTKMYEGWLVMVRGFERTGRKGSLKNHTLKIVSSFVRTVLSEPAGQRLSEVPQREYMEDFEQDDRDHFADTLKTIGSFAIYCIDQFLPMLFEILKKKIEQFYGFIRDGVGQKALDVWREDMHWILLFFGFVLTNEDVDGSCHMPSGIYDYCVTMTSLSGKGAPFIRACIENPRAVVDDPSVNLIFRVTGVIMAWCSLEHSMLVEGGAETVSPELMRTSFWVARRLLAALSAPEDLGDGENHLLVALDANSQFSMFLIQFAFHKTFAVLSKLSGEQKLCKDATDLLLALADNHASEMAASELLYASLSGLQLERLTVRRSLIETLVLIGAAADSAQQQRMYMLILQPLSDKFGELCADVTSHESHIADLLDCFAGVAQAAQQHSAPVLFKFISPILARCVGVFCAKKDSQVLVNAVLDLFAVVTRKLSIYVDAAEDSRFLHQVLLELVEAYKREQLLKYREINVDDEDKAADLLLFLDILGNIMSKDTLLFAGLGDMDASNGSRTAFIGLEMLLPLMSEDFLKLPTLCVKRAKQVGGFIWTPGLICLGIPWNQVYSQLQKAFCGLNNVLGCKGNVEHFLKCRRFYNLLLYFSEMAPEYLAMMPEQMLISVMECIRRGLQCHFGQEVALISVETLNEMARYFSQDQHSKPHVIMHLSSLVEDVFTTCLEFSCQVDVFNEATFALYALICCNRAAFEAVAMKLLAKEQNAAARSQLEGAFSDLLSGGTVNTTRKEAREFRDRFERFLSCTQGLLVLG</sequence>
<keyword evidence="6" id="KW-0653">Protein transport</keyword>
<evidence type="ECO:0000313" key="10">
    <source>
        <dbReference type="WBParaSite" id="ALUE_0000427101-mRNA-1"/>
    </source>
</evidence>
<comment type="similarity">
    <text evidence="3">Belongs to the exportin family.</text>
</comment>
<dbReference type="GO" id="GO:0005049">
    <property type="term" value="F:nuclear export signal receptor activity"/>
    <property type="evidence" value="ECO:0007669"/>
    <property type="project" value="InterPro"/>
</dbReference>
<reference evidence="10" key="1">
    <citation type="submission" date="2023-03" db="UniProtKB">
        <authorList>
            <consortium name="WormBaseParasite"/>
        </authorList>
    </citation>
    <scope>IDENTIFICATION</scope>
</reference>
<keyword evidence="5" id="KW-0963">Cytoplasm</keyword>
<dbReference type="InterPro" id="IPR044189">
    <property type="entry name" value="XPO4/7-like"/>
</dbReference>
<dbReference type="WBParaSite" id="ALUE_0000427101-mRNA-1">
    <property type="protein sequence ID" value="ALUE_0000427101-mRNA-1"/>
    <property type="gene ID" value="ALUE_0000427101"/>
</dbReference>
<evidence type="ECO:0000256" key="4">
    <source>
        <dbReference type="ARBA" id="ARBA00022448"/>
    </source>
</evidence>
<name>A0A9J2P3H0_ASCLU</name>
<dbReference type="GO" id="GO:0005737">
    <property type="term" value="C:cytoplasm"/>
    <property type="evidence" value="ECO:0007669"/>
    <property type="project" value="UniProtKB-SubCell"/>
</dbReference>
<keyword evidence="7" id="KW-0539">Nucleus</keyword>
<dbReference type="Gene3D" id="1.25.10.10">
    <property type="entry name" value="Leucine-rich Repeat Variant"/>
    <property type="match status" value="2"/>
</dbReference>
<evidence type="ECO:0000256" key="6">
    <source>
        <dbReference type="ARBA" id="ARBA00022927"/>
    </source>
</evidence>
<dbReference type="InterPro" id="IPR011989">
    <property type="entry name" value="ARM-like"/>
</dbReference>
<dbReference type="Proteomes" id="UP000036681">
    <property type="component" value="Unplaced"/>
</dbReference>
<protein>
    <recommendedName>
        <fullName evidence="8">Exportin-4</fullName>
    </recommendedName>
</protein>
<dbReference type="AlphaFoldDB" id="A0A9J2P3H0"/>